<sequence>MVVIDSDIKPRYKRPKRRKVFQYKRANWENIKKKLLETSKKVGEYTDAEASWTALKQGISECLDLEIPSKLTSKRHNLPWLGRKLINRIRKKHKLFQKAKQSQKKEDWDKYRLHKSSTQRDIRRAHWEYVNKTLTDSLEQGNNKSFWKYIKSKRTDSIGIAGL</sequence>
<comment type="caution">
    <text evidence="1">The sequence shown here is derived from an EMBL/GenBank/DDBJ whole genome shotgun (WGS) entry which is preliminary data.</text>
</comment>
<evidence type="ECO:0000313" key="1">
    <source>
        <dbReference type="EMBL" id="KAK3092122.1"/>
    </source>
</evidence>
<organism evidence="1 2">
    <name type="scientific">Pinctada imbricata</name>
    <name type="common">Atlantic pearl-oyster</name>
    <name type="synonym">Pinctada martensii</name>
    <dbReference type="NCBI Taxonomy" id="66713"/>
    <lineage>
        <taxon>Eukaryota</taxon>
        <taxon>Metazoa</taxon>
        <taxon>Spiralia</taxon>
        <taxon>Lophotrochozoa</taxon>
        <taxon>Mollusca</taxon>
        <taxon>Bivalvia</taxon>
        <taxon>Autobranchia</taxon>
        <taxon>Pteriomorphia</taxon>
        <taxon>Pterioida</taxon>
        <taxon>Pterioidea</taxon>
        <taxon>Pteriidae</taxon>
        <taxon>Pinctada</taxon>
    </lineage>
</organism>
<evidence type="ECO:0000313" key="2">
    <source>
        <dbReference type="Proteomes" id="UP001186944"/>
    </source>
</evidence>
<accession>A0AA88XXK8</accession>
<dbReference type="Proteomes" id="UP001186944">
    <property type="component" value="Unassembled WGS sequence"/>
</dbReference>
<dbReference type="AlphaFoldDB" id="A0AA88XXK8"/>
<proteinExistence type="predicted"/>
<keyword evidence="2" id="KW-1185">Reference proteome</keyword>
<name>A0AA88XXK8_PINIB</name>
<dbReference type="EMBL" id="VSWD01000010">
    <property type="protein sequence ID" value="KAK3092122.1"/>
    <property type="molecule type" value="Genomic_DNA"/>
</dbReference>
<gene>
    <name evidence="1" type="ORF">FSP39_025385</name>
</gene>
<reference evidence="1" key="1">
    <citation type="submission" date="2019-08" db="EMBL/GenBank/DDBJ databases">
        <title>The improved chromosome-level genome for the pearl oyster Pinctada fucata martensii using PacBio sequencing and Hi-C.</title>
        <authorList>
            <person name="Zheng Z."/>
        </authorList>
    </citation>
    <scope>NUCLEOTIDE SEQUENCE</scope>
    <source>
        <strain evidence="1">ZZ-2019</strain>
        <tissue evidence="1">Adductor muscle</tissue>
    </source>
</reference>
<protein>
    <submittedName>
        <fullName evidence="1">Uncharacterized protein</fullName>
    </submittedName>
</protein>